<keyword evidence="7 8" id="KW-0472">Membrane</keyword>
<feature type="transmembrane region" description="Helical" evidence="8">
    <location>
        <begin position="628"/>
        <end position="654"/>
    </location>
</feature>
<feature type="transmembrane region" description="Helical" evidence="8">
    <location>
        <begin position="338"/>
        <end position="360"/>
    </location>
</feature>
<dbReference type="Proteomes" id="UP000183107">
    <property type="component" value="Unassembled WGS sequence"/>
</dbReference>
<dbReference type="Gene3D" id="3.90.550.10">
    <property type="entry name" value="Spore Coat Polysaccharide Biosynthesis Protein SpsA, Chain A"/>
    <property type="match status" value="1"/>
</dbReference>
<proteinExistence type="predicted"/>
<dbReference type="Pfam" id="PF13231">
    <property type="entry name" value="PMT_2"/>
    <property type="match status" value="1"/>
</dbReference>
<dbReference type="InterPro" id="IPR038731">
    <property type="entry name" value="RgtA/B/C-like"/>
</dbReference>
<evidence type="ECO:0000259" key="10">
    <source>
        <dbReference type="Pfam" id="PF04138"/>
    </source>
</evidence>
<evidence type="ECO:0000256" key="6">
    <source>
        <dbReference type="ARBA" id="ARBA00022989"/>
    </source>
</evidence>
<evidence type="ECO:0000259" key="11">
    <source>
        <dbReference type="Pfam" id="PF13231"/>
    </source>
</evidence>
<dbReference type="GO" id="GO:0016763">
    <property type="term" value="F:pentosyltransferase activity"/>
    <property type="evidence" value="ECO:0007669"/>
    <property type="project" value="TreeGrafter"/>
</dbReference>
<keyword evidence="6 8" id="KW-1133">Transmembrane helix</keyword>
<feature type="domain" description="Glycosyltransferase 2-like" evidence="9">
    <location>
        <begin position="38"/>
        <end position="201"/>
    </location>
</feature>
<feature type="transmembrane region" description="Helical" evidence="8">
    <location>
        <begin position="670"/>
        <end position="690"/>
    </location>
</feature>
<feature type="transmembrane region" description="Helical" evidence="8">
    <location>
        <begin position="696"/>
        <end position="713"/>
    </location>
</feature>
<feature type="transmembrane region" description="Helical" evidence="8">
    <location>
        <begin position="499"/>
        <end position="516"/>
    </location>
</feature>
<dbReference type="GO" id="GO:0009103">
    <property type="term" value="P:lipopolysaccharide biosynthetic process"/>
    <property type="evidence" value="ECO:0007669"/>
    <property type="project" value="UniProtKB-ARBA"/>
</dbReference>
<feature type="domain" description="Glycosyltransferase RgtA/B/C/D-like" evidence="11">
    <location>
        <begin position="445"/>
        <end position="605"/>
    </location>
</feature>
<keyword evidence="5 8" id="KW-0812">Transmembrane</keyword>
<evidence type="ECO:0000256" key="8">
    <source>
        <dbReference type="SAM" id="Phobius"/>
    </source>
</evidence>
<keyword evidence="13" id="KW-1185">Reference proteome</keyword>
<name>A0A1I4ZB26_9PROT</name>
<dbReference type="InterPro" id="IPR050297">
    <property type="entry name" value="LipidA_mod_glycosyltrf_83"/>
</dbReference>
<evidence type="ECO:0000256" key="4">
    <source>
        <dbReference type="ARBA" id="ARBA00022679"/>
    </source>
</evidence>
<feature type="transmembrane region" description="Helical" evidence="8">
    <location>
        <begin position="733"/>
        <end position="754"/>
    </location>
</feature>
<dbReference type="SUPFAM" id="SSF53448">
    <property type="entry name" value="Nucleotide-diphospho-sugar transferases"/>
    <property type="match status" value="1"/>
</dbReference>
<gene>
    <name evidence="12" type="ORF">SAMN05216386_1115</name>
</gene>
<feature type="domain" description="GtrA/DPMS transmembrane" evidence="10">
    <location>
        <begin position="272"/>
        <end position="388"/>
    </location>
</feature>
<sequence length="899" mass="100127">MNLLIDLPDITNFLSLRSSSSTSSGLPDPAITSALQFSVVVPTLNEADNIDPLLTRLSALDLPAGSFEVIFVDDGSSDGTPEKVRAWEGHHSRLRVRLLERREKPDLTRSILAGVALARGDVIVVMDADLSHPPERLPALVAPVLNRSHDVAVGSRYVPGGSTVGWPLHRQWLSRIGGWLARPLCDVNDATSGFFSFRRELSSAIAERARGYKILLELLMAGQGKLRVVEVPICFHDRTRGTSKLSFFHQWTYLQRLMTLAGGTVSVGTASRFAAVGLIGVAVDALLFQWLMSSGAGLALAHIMSFFAAAAMNYSLNSKWSFRRHHEGYLRWDQFGRFLTVGVFALLMRGGVLALLVYGLHVPSFLAIFPAIAATAAINYFGSAFYVFPDKRNPPSLDVRWRVASFGIVMFAVLLRLVYLGVAQLIPDEAYYWNYAQHMDLSFFDHPPMVAWLIWLGTSIFGNNEFGVRIGAFVCGLVTMGYLYALARNLYDKSTGIRAVLLLAVLPFGFVTATLMTPDAPLMAAWAATLYYMERALVADQRWAWLGMGLAFGLGLLSKYTLGLLGLAALVFVMIDPAARRWLRRPHPYLAASLALLLFSPVVIWNMQHDWASILFQSERATGIGNKFSLQWLFLHILLVLTPTGLIAAVLALLPARDRDPSHYANRRRLFVIIFTGMPLAVFFALSLFGAPKFHWTAPAWLALLPTIAWMMVQASDLRSIAVRLRAAWKPTIGVCLFFYAFAMHYVVLGIPGIPYAGFTEHYFWREATHEIEQIAKKVQRETGQKPIVVGMSKWSVATSLSFYDDKAEPMDIRGRNMFGQNASMYNFWYPSEPATSRPIILVGMKPWQLEHDIEGNDNITPVLVQPGTVQEVAIERDGKPLRRVYYRIAQGYLGSREN</sequence>
<dbReference type="AlphaFoldDB" id="A0A1I4ZB26"/>
<dbReference type="PANTHER" id="PTHR33908:SF11">
    <property type="entry name" value="MEMBRANE PROTEIN"/>
    <property type="match status" value="1"/>
</dbReference>
<keyword evidence="3 12" id="KW-0328">Glycosyltransferase</keyword>
<evidence type="ECO:0000256" key="7">
    <source>
        <dbReference type="ARBA" id="ARBA00023136"/>
    </source>
</evidence>
<comment type="subcellular location">
    <subcellularLocation>
        <location evidence="1">Cell membrane</location>
        <topology evidence="1">Multi-pass membrane protein</topology>
    </subcellularLocation>
</comment>
<accession>A0A1I4ZB26</accession>
<keyword evidence="2" id="KW-1003">Cell membrane</keyword>
<reference evidence="13" key="1">
    <citation type="submission" date="2016-10" db="EMBL/GenBank/DDBJ databases">
        <authorList>
            <person name="Varghese N."/>
        </authorList>
    </citation>
    <scope>NUCLEOTIDE SEQUENCE [LARGE SCALE GENOMIC DNA]</scope>
    <source>
        <strain evidence="13">Nsp8</strain>
    </source>
</reference>
<evidence type="ECO:0000313" key="13">
    <source>
        <dbReference type="Proteomes" id="UP000183107"/>
    </source>
</evidence>
<feature type="transmembrane region" description="Helical" evidence="8">
    <location>
        <begin position="401"/>
        <end position="426"/>
    </location>
</feature>
<dbReference type="InterPro" id="IPR001173">
    <property type="entry name" value="Glyco_trans_2-like"/>
</dbReference>
<dbReference type="InterPro" id="IPR007267">
    <property type="entry name" value="GtrA_DPMS_TM"/>
</dbReference>
<evidence type="ECO:0000256" key="1">
    <source>
        <dbReference type="ARBA" id="ARBA00004651"/>
    </source>
</evidence>
<dbReference type="Pfam" id="PF00535">
    <property type="entry name" value="Glycos_transf_2"/>
    <property type="match status" value="1"/>
</dbReference>
<protein>
    <submittedName>
        <fullName evidence="12">Dolichol-phosphate mannosyltransferase</fullName>
    </submittedName>
</protein>
<evidence type="ECO:0000256" key="5">
    <source>
        <dbReference type="ARBA" id="ARBA00022692"/>
    </source>
</evidence>
<dbReference type="GO" id="GO:0004582">
    <property type="term" value="F:dolichyl-phosphate beta-D-mannosyltransferase activity"/>
    <property type="evidence" value="ECO:0007669"/>
    <property type="project" value="InterPro"/>
</dbReference>
<organism evidence="12 13">
    <name type="scientific">Nitrosospira briensis</name>
    <dbReference type="NCBI Taxonomy" id="35799"/>
    <lineage>
        <taxon>Bacteria</taxon>
        <taxon>Pseudomonadati</taxon>
        <taxon>Pseudomonadota</taxon>
        <taxon>Betaproteobacteria</taxon>
        <taxon>Nitrosomonadales</taxon>
        <taxon>Nitrosomonadaceae</taxon>
        <taxon>Nitrosospira</taxon>
    </lineage>
</organism>
<dbReference type="InterPro" id="IPR029044">
    <property type="entry name" value="Nucleotide-diphossugar_trans"/>
</dbReference>
<dbReference type="CDD" id="cd06442">
    <property type="entry name" value="DPM1_like"/>
    <property type="match status" value="1"/>
</dbReference>
<feature type="transmembrane region" description="Helical" evidence="8">
    <location>
        <begin position="298"/>
        <end position="317"/>
    </location>
</feature>
<feature type="transmembrane region" description="Helical" evidence="8">
    <location>
        <begin position="587"/>
        <end position="608"/>
    </location>
</feature>
<dbReference type="EMBL" id="FOVJ01000001">
    <property type="protein sequence ID" value="SFN47169.1"/>
    <property type="molecule type" value="Genomic_DNA"/>
</dbReference>
<dbReference type="InterPro" id="IPR039528">
    <property type="entry name" value="DPM1-like"/>
</dbReference>
<evidence type="ECO:0000256" key="2">
    <source>
        <dbReference type="ARBA" id="ARBA00022475"/>
    </source>
</evidence>
<feature type="transmembrane region" description="Helical" evidence="8">
    <location>
        <begin position="543"/>
        <end position="575"/>
    </location>
</feature>
<evidence type="ECO:0000256" key="3">
    <source>
        <dbReference type="ARBA" id="ARBA00022676"/>
    </source>
</evidence>
<keyword evidence="4 12" id="KW-0808">Transferase</keyword>
<dbReference type="GO" id="GO:0005886">
    <property type="term" value="C:plasma membrane"/>
    <property type="evidence" value="ECO:0007669"/>
    <property type="project" value="UniProtKB-SubCell"/>
</dbReference>
<feature type="transmembrane region" description="Helical" evidence="8">
    <location>
        <begin position="366"/>
        <end position="389"/>
    </location>
</feature>
<feature type="transmembrane region" description="Helical" evidence="8">
    <location>
        <begin position="466"/>
        <end position="487"/>
    </location>
</feature>
<dbReference type="PANTHER" id="PTHR33908">
    <property type="entry name" value="MANNOSYLTRANSFERASE YKCB-RELATED"/>
    <property type="match status" value="1"/>
</dbReference>
<evidence type="ECO:0000313" key="12">
    <source>
        <dbReference type="EMBL" id="SFN47169.1"/>
    </source>
</evidence>
<dbReference type="Pfam" id="PF04138">
    <property type="entry name" value="GtrA_DPMS_TM"/>
    <property type="match status" value="1"/>
</dbReference>
<evidence type="ECO:0000259" key="9">
    <source>
        <dbReference type="Pfam" id="PF00535"/>
    </source>
</evidence>